<reference evidence="1 2" key="1">
    <citation type="submission" date="2018-12" db="EMBL/GenBank/DDBJ databases">
        <title>Sequencing of bacterial isolates from soil warming experiment in Harvard Forest, Massachusetts, USA.</title>
        <authorList>
            <person name="Deangelis K."/>
        </authorList>
    </citation>
    <scope>NUCLEOTIDE SEQUENCE [LARGE SCALE GENOMIC DNA]</scope>
    <source>
        <strain evidence="1 2">EB153</strain>
    </source>
</reference>
<protein>
    <submittedName>
        <fullName evidence="1">Uncharacterized protein</fullName>
    </submittedName>
</protein>
<name>A0A3R9QDB9_9BACT</name>
<proteinExistence type="predicted"/>
<dbReference type="AlphaFoldDB" id="A0A3R9QDB9"/>
<dbReference type="Proteomes" id="UP000269669">
    <property type="component" value="Unassembled WGS sequence"/>
</dbReference>
<comment type="caution">
    <text evidence="1">The sequence shown here is derived from an EMBL/GenBank/DDBJ whole genome shotgun (WGS) entry which is preliminary data.</text>
</comment>
<keyword evidence="2" id="KW-1185">Reference proteome</keyword>
<evidence type="ECO:0000313" key="2">
    <source>
        <dbReference type="Proteomes" id="UP000269669"/>
    </source>
</evidence>
<accession>A0A3R9QDB9</accession>
<organism evidence="1 2">
    <name type="scientific">Edaphobacter aggregans</name>
    <dbReference type="NCBI Taxonomy" id="570835"/>
    <lineage>
        <taxon>Bacteria</taxon>
        <taxon>Pseudomonadati</taxon>
        <taxon>Acidobacteriota</taxon>
        <taxon>Terriglobia</taxon>
        <taxon>Terriglobales</taxon>
        <taxon>Acidobacteriaceae</taxon>
        <taxon>Edaphobacter</taxon>
    </lineage>
</organism>
<evidence type="ECO:0000313" key="1">
    <source>
        <dbReference type="EMBL" id="RSL18585.1"/>
    </source>
</evidence>
<gene>
    <name evidence="1" type="ORF">EDE15_4175</name>
</gene>
<dbReference type="EMBL" id="RSDW01000001">
    <property type="protein sequence ID" value="RSL18585.1"/>
    <property type="molecule type" value="Genomic_DNA"/>
</dbReference>
<sequence length="79" mass="9544">MQILFWRVERSTKSSLTAVRINVQRNSEGYVYQWKVADRKRRLSKRELHELDMRVAKYVATRNDNPPARPEHKTYFAHL</sequence>